<sequence>MELSLLQLTTAAIITVGVVYLTIPLLIKVAYHKDLYDKPDGERKLHDRYISSLGGVAIFIGLFIGYAISGYAEQLTGFGYLSAALVLLFFTGLKDDIMGLSPNKKLAVEILTGMLIIFGCNAFIGNFNGIFGVDQIPLYLSIPVTLFTVIVIMNSYNLIDGIDGLAGGIGLIASLFLSAGFFAAGNMPLTILALFTAIAMLGFLIHNFHPANIFMGDTGSLVVGFLLAFLTVHFIGLSEVRSFSIIYSNASTVLPIAFLAIPLYDTLTVFLKRLARGDGPFTPGRDHVHHQLLEIGFTQRQTAVMLYLVTILIGLLAISIAHLNNNIVLGVIILSMVTFLPTSGYKRFIFKKLGIIDLERYFTYQERVAERNERTSGVERSSGQKKKKEAKQVG</sequence>
<reference evidence="10 11" key="1">
    <citation type="submission" date="2017-11" db="EMBL/GenBank/DDBJ databases">
        <title>Rhodohalobacter 15182 sp. nov., isolated from a salt lake.</title>
        <authorList>
            <person name="Han S."/>
        </authorList>
    </citation>
    <scope>NUCLEOTIDE SEQUENCE [LARGE SCALE GENOMIC DNA]</scope>
    <source>
        <strain evidence="10 11">15182</strain>
    </source>
</reference>
<evidence type="ECO:0000313" key="11">
    <source>
        <dbReference type="Proteomes" id="UP000233398"/>
    </source>
</evidence>
<dbReference type="GO" id="GO:0071555">
    <property type="term" value="P:cell wall organization"/>
    <property type="evidence" value="ECO:0007669"/>
    <property type="project" value="TreeGrafter"/>
</dbReference>
<dbReference type="GO" id="GO:0044038">
    <property type="term" value="P:cell wall macromolecule biosynthetic process"/>
    <property type="evidence" value="ECO:0007669"/>
    <property type="project" value="TreeGrafter"/>
</dbReference>
<comment type="subcellular location">
    <subcellularLocation>
        <location evidence="1">Cell membrane</location>
        <topology evidence="1">Multi-pass membrane protein</topology>
    </subcellularLocation>
</comment>
<feature type="binding site" evidence="7">
    <location>
        <position position="217"/>
    </location>
    <ligand>
        <name>Mg(2+)</name>
        <dbReference type="ChEBI" id="CHEBI:18420"/>
    </ligand>
</feature>
<feature type="transmembrane region" description="Helical" evidence="9">
    <location>
        <begin position="327"/>
        <end position="345"/>
    </location>
</feature>
<evidence type="ECO:0000256" key="3">
    <source>
        <dbReference type="ARBA" id="ARBA00022679"/>
    </source>
</evidence>
<evidence type="ECO:0000256" key="4">
    <source>
        <dbReference type="ARBA" id="ARBA00022692"/>
    </source>
</evidence>
<gene>
    <name evidence="10" type="ORF">CWD77_04000</name>
</gene>
<dbReference type="GO" id="GO:0005886">
    <property type="term" value="C:plasma membrane"/>
    <property type="evidence" value="ECO:0007669"/>
    <property type="project" value="UniProtKB-SubCell"/>
</dbReference>
<dbReference type="EMBL" id="PISP01000001">
    <property type="protein sequence ID" value="PKD44633.1"/>
    <property type="molecule type" value="Genomic_DNA"/>
</dbReference>
<dbReference type="GO" id="GO:0016780">
    <property type="term" value="F:phosphotransferase activity, for other substituted phosphate groups"/>
    <property type="evidence" value="ECO:0007669"/>
    <property type="project" value="InterPro"/>
</dbReference>
<dbReference type="OrthoDB" id="9783652at2"/>
<keyword evidence="4 9" id="KW-0812">Transmembrane</keyword>
<keyword evidence="7" id="KW-0460">Magnesium</keyword>
<evidence type="ECO:0000256" key="8">
    <source>
        <dbReference type="SAM" id="MobiDB-lite"/>
    </source>
</evidence>
<feature type="compositionally biased region" description="Basic residues" evidence="8">
    <location>
        <begin position="383"/>
        <end position="394"/>
    </location>
</feature>
<evidence type="ECO:0000256" key="7">
    <source>
        <dbReference type="PIRSR" id="PIRSR600715-1"/>
    </source>
</evidence>
<feature type="transmembrane region" description="Helical" evidence="9">
    <location>
        <begin position="244"/>
        <end position="264"/>
    </location>
</feature>
<dbReference type="PROSITE" id="PS01348">
    <property type="entry name" value="MRAY_2"/>
    <property type="match status" value="1"/>
</dbReference>
<dbReference type="InterPro" id="IPR000715">
    <property type="entry name" value="Glycosyl_transferase_4"/>
</dbReference>
<feature type="transmembrane region" description="Helical" evidence="9">
    <location>
        <begin position="75"/>
        <end position="94"/>
    </location>
</feature>
<evidence type="ECO:0000313" key="10">
    <source>
        <dbReference type="EMBL" id="PKD44633.1"/>
    </source>
</evidence>
<dbReference type="GO" id="GO:0046872">
    <property type="term" value="F:metal ion binding"/>
    <property type="evidence" value="ECO:0007669"/>
    <property type="project" value="UniProtKB-KW"/>
</dbReference>
<evidence type="ECO:0000256" key="1">
    <source>
        <dbReference type="ARBA" id="ARBA00004651"/>
    </source>
</evidence>
<dbReference type="GO" id="GO:0009103">
    <property type="term" value="P:lipopolysaccharide biosynthetic process"/>
    <property type="evidence" value="ECO:0007669"/>
    <property type="project" value="TreeGrafter"/>
</dbReference>
<comment type="cofactor">
    <cofactor evidence="7">
        <name>Mg(2+)</name>
        <dbReference type="ChEBI" id="CHEBI:18420"/>
    </cofactor>
</comment>
<feature type="binding site" evidence="7">
    <location>
        <position position="157"/>
    </location>
    <ligand>
        <name>Mg(2+)</name>
        <dbReference type="ChEBI" id="CHEBI:18420"/>
    </ligand>
</feature>
<evidence type="ECO:0000256" key="9">
    <source>
        <dbReference type="SAM" id="Phobius"/>
    </source>
</evidence>
<accession>A0A2N0VKA7</accession>
<feature type="region of interest" description="Disordered" evidence="8">
    <location>
        <begin position="371"/>
        <end position="394"/>
    </location>
</feature>
<protein>
    <submittedName>
        <fullName evidence="10">Undecaprenyl/decaprenyl-phosphate alpha-N-acetylglucosaminyl 1-phosphate transferase</fullName>
    </submittedName>
</protein>
<feature type="transmembrane region" description="Helical" evidence="9">
    <location>
        <begin position="189"/>
        <end position="208"/>
    </location>
</feature>
<proteinExistence type="predicted"/>
<keyword evidence="3 10" id="KW-0808">Transferase</keyword>
<keyword evidence="6 9" id="KW-0472">Membrane</keyword>
<dbReference type="Proteomes" id="UP000233398">
    <property type="component" value="Unassembled WGS sequence"/>
</dbReference>
<dbReference type="InterPro" id="IPR018480">
    <property type="entry name" value="PNAcMuramoyl-5peptid_Trfase_CS"/>
</dbReference>
<dbReference type="RefSeq" id="WP_101071924.1">
    <property type="nucleotide sequence ID" value="NZ_PISP01000001.1"/>
</dbReference>
<dbReference type="PANTHER" id="PTHR22926:SF3">
    <property type="entry name" value="UNDECAPRENYL-PHOSPHATE ALPHA-N-ACETYLGLUCOSAMINYL 1-PHOSPHATE TRANSFERASE"/>
    <property type="match status" value="1"/>
</dbReference>
<comment type="caution">
    <text evidence="10">The sequence shown here is derived from an EMBL/GenBank/DDBJ whole genome shotgun (WGS) entry which is preliminary data.</text>
</comment>
<feature type="transmembrane region" description="Helical" evidence="9">
    <location>
        <begin position="106"/>
        <end position="124"/>
    </location>
</feature>
<feature type="transmembrane region" description="Helical" evidence="9">
    <location>
        <begin position="304"/>
        <end position="321"/>
    </location>
</feature>
<feature type="transmembrane region" description="Helical" evidence="9">
    <location>
        <begin position="6"/>
        <end position="27"/>
    </location>
</feature>
<organism evidence="10 11">
    <name type="scientific">Rhodohalobacter barkolensis</name>
    <dbReference type="NCBI Taxonomy" id="2053187"/>
    <lineage>
        <taxon>Bacteria</taxon>
        <taxon>Pseudomonadati</taxon>
        <taxon>Balneolota</taxon>
        <taxon>Balneolia</taxon>
        <taxon>Balneolales</taxon>
        <taxon>Balneolaceae</taxon>
        <taxon>Rhodohalobacter</taxon>
    </lineage>
</organism>
<keyword evidence="2" id="KW-1003">Cell membrane</keyword>
<dbReference type="AlphaFoldDB" id="A0A2N0VKA7"/>
<keyword evidence="11" id="KW-1185">Reference proteome</keyword>
<keyword evidence="5 9" id="KW-1133">Transmembrane helix</keyword>
<evidence type="ECO:0000256" key="2">
    <source>
        <dbReference type="ARBA" id="ARBA00022475"/>
    </source>
</evidence>
<evidence type="ECO:0000256" key="5">
    <source>
        <dbReference type="ARBA" id="ARBA00022989"/>
    </source>
</evidence>
<feature type="transmembrane region" description="Helical" evidence="9">
    <location>
        <begin position="48"/>
        <end position="69"/>
    </location>
</feature>
<feature type="transmembrane region" description="Helical" evidence="9">
    <location>
        <begin position="165"/>
        <end position="183"/>
    </location>
</feature>
<dbReference type="PANTHER" id="PTHR22926">
    <property type="entry name" value="PHOSPHO-N-ACETYLMURAMOYL-PENTAPEPTIDE-TRANSFERASE"/>
    <property type="match status" value="1"/>
</dbReference>
<name>A0A2N0VKA7_9BACT</name>
<feature type="transmembrane region" description="Helical" evidence="9">
    <location>
        <begin position="220"/>
        <end position="238"/>
    </location>
</feature>
<feature type="transmembrane region" description="Helical" evidence="9">
    <location>
        <begin position="136"/>
        <end position="153"/>
    </location>
</feature>
<keyword evidence="7" id="KW-0479">Metal-binding</keyword>
<dbReference type="CDD" id="cd06853">
    <property type="entry name" value="GT_WecA_like"/>
    <property type="match status" value="1"/>
</dbReference>
<dbReference type="Pfam" id="PF00953">
    <property type="entry name" value="Glycos_transf_4"/>
    <property type="match status" value="1"/>
</dbReference>
<evidence type="ECO:0000256" key="6">
    <source>
        <dbReference type="ARBA" id="ARBA00023136"/>
    </source>
</evidence>